<evidence type="ECO:0000313" key="7">
    <source>
        <dbReference type="Proteomes" id="UP000218505"/>
    </source>
</evidence>
<dbReference type="SUPFAM" id="SSF56059">
    <property type="entry name" value="Glutathione synthetase ATP-binding domain-like"/>
    <property type="match status" value="1"/>
</dbReference>
<reference evidence="6" key="1">
    <citation type="submission" date="2017-09" db="EMBL/GenBank/DDBJ databases">
        <title>Complete Genome Sequence of ansamitocin-producing Bacterium Actinosynnema pretiosum X47.</title>
        <authorList>
            <person name="Cao G."/>
            <person name="Zong G."/>
            <person name="Zhong C."/>
            <person name="Fu J."/>
        </authorList>
    </citation>
    <scope>NUCLEOTIDE SEQUENCE [LARGE SCALE GENOMIC DNA]</scope>
    <source>
        <strain evidence="6">X47</strain>
    </source>
</reference>
<keyword evidence="1" id="KW-0436">Ligase</keyword>
<dbReference type="SMART" id="SM01209">
    <property type="entry name" value="GARS_A"/>
    <property type="match status" value="1"/>
</dbReference>
<name>A0A290ZA06_9PSEU</name>
<gene>
    <name evidence="6" type="ORF">CNX65_23195</name>
</gene>
<keyword evidence="7" id="KW-1185">Reference proteome</keyword>
<dbReference type="Pfam" id="PF18603">
    <property type="entry name" value="LAL_C2"/>
    <property type="match status" value="1"/>
</dbReference>
<dbReference type="InterPro" id="IPR011761">
    <property type="entry name" value="ATP-grasp"/>
</dbReference>
<evidence type="ECO:0000256" key="1">
    <source>
        <dbReference type="ARBA" id="ARBA00022598"/>
    </source>
</evidence>
<evidence type="ECO:0000259" key="5">
    <source>
        <dbReference type="PROSITE" id="PS50975"/>
    </source>
</evidence>
<organism evidence="6 7">
    <name type="scientific">Actinosynnema pretiosum</name>
    <dbReference type="NCBI Taxonomy" id="42197"/>
    <lineage>
        <taxon>Bacteria</taxon>
        <taxon>Bacillati</taxon>
        <taxon>Actinomycetota</taxon>
        <taxon>Actinomycetes</taxon>
        <taxon>Pseudonocardiales</taxon>
        <taxon>Pseudonocardiaceae</taxon>
        <taxon>Actinosynnema</taxon>
    </lineage>
</organism>
<feature type="domain" description="ATP-grasp" evidence="5">
    <location>
        <begin position="109"/>
        <end position="307"/>
    </location>
</feature>
<evidence type="ECO:0000256" key="4">
    <source>
        <dbReference type="PROSITE-ProRule" id="PRU00409"/>
    </source>
</evidence>
<evidence type="ECO:0000313" key="6">
    <source>
        <dbReference type="EMBL" id="ATE55826.1"/>
    </source>
</evidence>
<dbReference type="Proteomes" id="UP000218505">
    <property type="component" value="Chromosome"/>
</dbReference>
<evidence type="ECO:0000256" key="2">
    <source>
        <dbReference type="ARBA" id="ARBA00022741"/>
    </source>
</evidence>
<dbReference type="InterPro" id="IPR040570">
    <property type="entry name" value="LAL_C2"/>
</dbReference>
<dbReference type="InterPro" id="IPR052032">
    <property type="entry name" value="ATP-dep_AA_Ligase"/>
</dbReference>
<dbReference type="PROSITE" id="PS50975">
    <property type="entry name" value="ATP_GRASP"/>
    <property type="match status" value="1"/>
</dbReference>
<dbReference type="KEGG" id="apre:CNX65_23195"/>
<dbReference type="AlphaFoldDB" id="A0A290ZA06"/>
<dbReference type="Gene3D" id="3.30.470.20">
    <property type="entry name" value="ATP-grasp fold, B domain"/>
    <property type="match status" value="1"/>
</dbReference>
<dbReference type="EMBL" id="CP023445">
    <property type="protein sequence ID" value="ATE55826.1"/>
    <property type="molecule type" value="Genomic_DNA"/>
</dbReference>
<dbReference type="PANTHER" id="PTHR43585:SF2">
    <property type="entry name" value="ATP-GRASP ENZYME FSQD"/>
    <property type="match status" value="1"/>
</dbReference>
<sequence length="404" mass="43032">MSEKRLVVIGSGGQAFREYALEAMAGEADLVLLENREPTWQKPHITDFRVVDPADVPALVEAVREVAPDGLLTYDESLVGTVARVAAEVGIAHTSPEAIRLCKDKSALRGHLAEAGLSPVRFAVAHTEQEAVDAAGRVGFPLVCKPLALGGSIGVVRADDEAGLREAFAIAATAKAGDGTASKLAGVLLEEYLEGPEFSVDCVVWDGVAHPLVVAEKVLGFPPYFEELGHVVPAEPSPAIDEAVRLVREAHRAVGLDRLVTHTEFRLTPDGPRIIEINVRLGGDLIPLLGKLASGVDLAASAARVAVGLAPETEPLRSEVAAIVMVYPDRAYRVDGVRLRRDEAEYPGLERLTTFLPPGTEVRLPPEGFLSRLGFAIVTGADRRECLERRDAVAADLVVDGTPL</sequence>
<dbReference type="GO" id="GO:0005524">
    <property type="term" value="F:ATP binding"/>
    <property type="evidence" value="ECO:0007669"/>
    <property type="project" value="UniProtKB-UniRule"/>
</dbReference>
<dbReference type="Pfam" id="PF13535">
    <property type="entry name" value="ATP-grasp_4"/>
    <property type="match status" value="1"/>
</dbReference>
<evidence type="ECO:0000256" key="3">
    <source>
        <dbReference type="ARBA" id="ARBA00022840"/>
    </source>
</evidence>
<dbReference type="GO" id="GO:0046872">
    <property type="term" value="F:metal ion binding"/>
    <property type="evidence" value="ECO:0007669"/>
    <property type="project" value="InterPro"/>
</dbReference>
<keyword evidence="2 4" id="KW-0547">Nucleotide-binding</keyword>
<accession>A0A290ZA06</accession>
<dbReference type="PANTHER" id="PTHR43585">
    <property type="entry name" value="FUMIPYRROLE BIOSYNTHESIS PROTEIN C"/>
    <property type="match status" value="1"/>
</dbReference>
<keyword evidence="3 4" id="KW-0067">ATP-binding</keyword>
<dbReference type="GO" id="GO:0016874">
    <property type="term" value="F:ligase activity"/>
    <property type="evidence" value="ECO:0007669"/>
    <property type="project" value="UniProtKB-KW"/>
</dbReference>
<dbReference type="RefSeq" id="WP_096495657.1">
    <property type="nucleotide sequence ID" value="NZ_CP023445.1"/>
</dbReference>
<protein>
    <recommendedName>
        <fullName evidence="5">ATP-grasp domain-containing protein</fullName>
    </recommendedName>
</protein>
<proteinExistence type="predicted"/>